<gene>
    <name evidence="8" type="ordered locus">DaAHT2_1970</name>
</gene>
<dbReference type="InterPro" id="IPR013656">
    <property type="entry name" value="PAS_4"/>
</dbReference>
<dbReference type="EC" id="2.7.7.65" evidence="1"/>
<dbReference type="HOGENOM" id="CLU_000445_11_28_7"/>
<dbReference type="KEGG" id="dak:DaAHT2_1970"/>
<dbReference type="PANTHER" id="PTHR45138:SF9">
    <property type="entry name" value="DIGUANYLATE CYCLASE DGCM-RELATED"/>
    <property type="match status" value="1"/>
</dbReference>
<dbReference type="InterPro" id="IPR000700">
    <property type="entry name" value="PAS-assoc_C"/>
</dbReference>
<dbReference type="eggNOG" id="COG3706">
    <property type="taxonomic scope" value="Bacteria"/>
</dbReference>
<dbReference type="CDD" id="cd00156">
    <property type="entry name" value="REC"/>
    <property type="match status" value="1"/>
</dbReference>
<feature type="coiled-coil region" evidence="4">
    <location>
        <begin position="127"/>
        <end position="172"/>
    </location>
</feature>
<dbReference type="PROSITE" id="PS50113">
    <property type="entry name" value="PAC"/>
    <property type="match status" value="1"/>
</dbReference>
<dbReference type="GO" id="GO:0052621">
    <property type="term" value="F:diguanylate cyclase activity"/>
    <property type="evidence" value="ECO:0007669"/>
    <property type="project" value="UniProtKB-EC"/>
</dbReference>
<keyword evidence="3" id="KW-0597">Phosphoprotein</keyword>
<dbReference type="InterPro" id="IPR000160">
    <property type="entry name" value="GGDEF_dom"/>
</dbReference>
<dbReference type="SUPFAM" id="SSF52172">
    <property type="entry name" value="CheY-like"/>
    <property type="match status" value="1"/>
</dbReference>
<evidence type="ECO:0000313" key="8">
    <source>
        <dbReference type="EMBL" id="ADH86648.1"/>
    </source>
</evidence>
<evidence type="ECO:0000259" key="5">
    <source>
        <dbReference type="PROSITE" id="PS50110"/>
    </source>
</evidence>
<dbReference type="NCBIfam" id="TIGR00229">
    <property type="entry name" value="sensory_box"/>
    <property type="match status" value="1"/>
</dbReference>
<dbReference type="CDD" id="cd00130">
    <property type="entry name" value="PAS"/>
    <property type="match status" value="1"/>
</dbReference>
<proteinExistence type="predicted"/>
<evidence type="ECO:0000259" key="6">
    <source>
        <dbReference type="PROSITE" id="PS50113"/>
    </source>
</evidence>
<dbReference type="Pfam" id="PF00072">
    <property type="entry name" value="Response_reg"/>
    <property type="match status" value="1"/>
</dbReference>
<dbReference type="PROSITE" id="PS50887">
    <property type="entry name" value="GGDEF"/>
    <property type="match status" value="1"/>
</dbReference>
<sequence>MARQTTKEPLLIVEDDPVTRRLFEAVAEIEGYQVYACEDAERGWEVFQRHNPRIVVLDWLLRGMDGLALARLIRQHADGPYVTILMVTTQERPQEMEEALKAGVTYYLTKPVKRDFFQAWLAAARKNSDDMRQLQEHQEAREKHRRELESLNAQLESAITRANEMAAEASRAYIEVNQIFKTVAGGILLIDTRHRILRFNEAFLRMAGVSSVKAKTAKCYEVFPSTMCHSPACPMRRIKAGEEVVENDIERPGPNGGPSHYHVLATPFRGPAGDMVGIVKHISDVTSRVRAEKALQESEQRYKELSIIDELTGLYNKRYFNKNLIPEVERARRYGNVLSLLMMDVDNFKHFNDTYGHPQGDRVLAAMGELLRNTVRLNDLACRIGGEEFAVILPETTGENALGLAERLRRKFAELEFHPTEGVAVQKTMSIGVAEFETDETPESLLARADSNLYAAKEAGRNRCILR</sequence>
<dbReference type="PANTHER" id="PTHR45138">
    <property type="entry name" value="REGULATORY COMPONENTS OF SENSORY TRANSDUCTION SYSTEM"/>
    <property type="match status" value="1"/>
</dbReference>
<keyword evidence="4" id="KW-0175">Coiled coil</keyword>
<evidence type="ECO:0000259" key="7">
    <source>
        <dbReference type="PROSITE" id="PS50887"/>
    </source>
</evidence>
<feature type="domain" description="PAC" evidence="6">
    <location>
        <begin position="243"/>
        <end position="297"/>
    </location>
</feature>
<dbReference type="InterPro" id="IPR000014">
    <property type="entry name" value="PAS"/>
</dbReference>
<dbReference type="GO" id="GO:0000160">
    <property type="term" value="P:phosphorelay signal transduction system"/>
    <property type="evidence" value="ECO:0007669"/>
    <property type="project" value="InterPro"/>
</dbReference>
<dbReference type="Pfam" id="PF08448">
    <property type="entry name" value="PAS_4"/>
    <property type="match status" value="1"/>
</dbReference>
<dbReference type="InterPro" id="IPR050469">
    <property type="entry name" value="Diguanylate_Cyclase"/>
</dbReference>
<dbReference type="SUPFAM" id="SSF55073">
    <property type="entry name" value="Nucleotide cyclase"/>
    <property type="match status" value="1"/>
</dbReference>
<dbReference type="OrthoDB" id="9790367at2"/>
<protein>
    <recommendedName>
        <fullName evidence="1">diguanylate cyclase</fullName>
        <ecNumber evidence="1">2.7.7.65</ecNumber>
    </recommendedName>
</protein>
<accession>D6Z523</accession>
<name>D6Z523_DESAT</name>
<feature type="domain" description="GGDEF" evidence="7">
    <location>
        <begin position="336"/>
        <end position="467"/>
    </location>
</feature>
<dbReference type="InterPro" id="IPR035965">
    <property type="entry name" value="PAS-like_dom_sf"/>
</dbReference>
<dbReference type="InterPro" id="IPR011006">
    <property type="entry name" value="CheY-like_superfamily"/>
</dbReference>
<dbReference type="Gene3D" id="3.40.50.2300">
    <property type="match status" value="1"/>
</dbReference>
<evidence type="ECO:0000313" key="9">
    <source>
        <dbReference type="Proteomes" id="UP000001508"/>
    </source>
</evidence>
<dbReference type="InterPro" id="IPR043128">
    <property type="entry name" value="Rev_trsase/Diguanyl_cyclase"/>
</dbReference>
<dbReference type="GO" id="GO:1902201">
    <property type="term" value="P:negative regulation of bacterial-type flagellum-dependent cell motility"/>
    <property type="evidence" value="ECO:0007669"/>
    <property type="project" value="TreeGrafter"/>
</dbReference>
<feature type="modified residue" description="4-aspartylphosphate" evidence="3">
    <location>
        <position position="58"/>
    </location>
</feature>
<dbReference type="STRING" id="589865.DaAHT2_1970"/>
<dbReference type="GO" id="GO:0043709">
    <property type="term" value="P:cell adhesion involved in single-species biofilm formation"/>
    <property type="evidence" value="ECO:0007669"/>
    <property type="project" value="TreeGrafter"/>
</dbReference>
<dbReference type="Gene3D" id="3.30.70.270">
    <property type="match status" value="1"/>
</dbReference>
<dbReference type="RefSeq" id="WP_013164171.1">
    <property type="nucleotide sequence ID" value="NC_014216.1"/>
</dbReference>
<evidence type="ECO:0000256" key="1">
    <source>
        <dbReference type="ARBA" id="ARBA00012528"/>
    </source>
</evidence>
<reference evidence="9" key="1">
    <citation type="submission" date="2010-02" db="EMBL/GenBank/DDBJ databases">
        <title>Complete sequence of Desulfurivibrio alkaliphilus AHT2.</title>
        <authorList>
            <consortium name="US DOE Joint Genome Institute"/>
            <person name="Pitluck S."/>
            <person name="Chertkov O."/>
            <person name="Detter J.C."/>
            <person name="Han C."/>
            <person name="Tapia R."/>
            <person name="Larimer F."/>
            <person name="Land M."/>
            <person name="Hauser L."/>
            <person name="Kyrpides N."/>
            <person name="Mikhailova N."/>
            <person name="Sorokin D.Y."/>
            <person name="Muyzer G."/>
            <person name="Woyke T."/>
        </authorList>
    </citation>
    <scope>NUCLEOTIDE SEQUENCE [LARGE SCALE GENOMIC DNA]</scope>
    <source>
        <strain evidence="9">DSM 19089 / UNIQEM U267 / AHT2</strain>
    </source>
</reference>
<dbReference type="FunCoup" id="D6Z523">
    <property type="interactions" value="88"/>
</dbReference>
<dbReference type="SMART" id="SM00448">
    <property type="entry name" value="REC"/>
    <property type="match status" value="1"/>
</dbReference>
<dbReference type="FunFam" id="3.30.70.270:FF:000001">
    <property type="entry name" value="Diguanylate cyclase domain protein"/>
    <property type="match status" value="1"/>
</dbReference>
<keyword evidence="9" id="KW-1185">Reference proteome</keyword>
<evidence type="ECO:0000256" key="4">
    <source>
        <dbReference type="SAM" id="Coils"/>
    </source>
</evidence>
<dbReference type="Pfam" id="PF00990">
    <property type="entry name" value="GGDEF"/>
    <property type="match status" value="1"/>
</dbReference>
<feature type="domain" description="Response regulatory" evidence="5">
    <location>
        <begin position="9"/>
        <end position="125"/>
    </location>
</feature>
<dbReference type="Proteomes" id="UP000001508">
    <property type="component" value="Chromosome"/>
</dbReference>
<dbReference type="GO" id="GO:0005886">
    <property type="term" value="C:plasma membrane"/>
    <property type="evidence" value="ECO:0007669"/>
    <property type="project" value="TreeGrafter"/>
</dbReference>
<organism evidence="8 9">
    <name type="scientific">Desulfurivibrio alkaliphilus (strain DSM 19089 / UNIQEM U267 / AHT2)</name>
    <dbReference type="NCBI Taxonomy" id="589865"/>
    <lineage>
        <taxon>Bacteria</taxon>
        <taxon>Pseudomonadati</taxon>
        <taxon>Thermodesulfobacteriota</taxon>
        <taxon>Desulfobulbia</taxon>
        <taxon>Desulfobulbales</taxon>
        <taxon>Desulfobulbaceae</taxon>
        <taxon>Desulfurivibrio</taxon>
    </lineage>
</organism>
<evidence type="ECO:0000256" key="2">
    <source>
        <dbReference type="ARBA" id="ARBA00034247"/>
    </source>
</evidence>
<evidence type="ECO:0000256" key="3">
    <source>
        <dbReference type="PROSITE-ProRule" id="PRU00169"/>
    </source>
</evidence>
<dbReference type="SUPFAM" id="SSF55785">
    <property type="entry name" value="PYP-like sensor domain (PAS domain)"/>
    <property type="match status" value="1"/>
</dbReference>
<dbReference type="InParanoid" id="D6Z523"/>
<dbReference type="InterPro" id="IPR001789">
    <property type="entry name" value="Sig_transdc_resp-reg_receiver"/>
</dbReference>
<dbReference type="InterPro" id="IPR029787">
    <property type="entry name" value="Nucleotide_cyclase"/>
</dbReference>
<comment type="catalytic activity">
    <reaction evidence="2">
        <text>2 GTP = 3',3'-c-di-GMP + 2 diphosphate</text>
        <dbReference type="Rhea" id="RHEA:24898"/>
        <dbReference type="ChEBI" id="CHEBI:33019"/>
        <dbReference type="ChEBI" id="CHEBI:37565"/>
        <dbReference type="ChEBI" id="CHEBI:58805"/>
        <dbReference type="EC" id="2.7.7.65"/>
    </reaction>
</comment>
<dbReference type="Gene3D" id="3.30.450.20">
    <property type="entry name" value="PAS domain"/>
    <property type="match status" value="1"/>
</dbReference>
<dbReference type="NCBIfam" id="TIGR00254">
    <property type="entry name" value="GGDEF"/>
    <property type="match status" value="1"/>
</dbReference>
<dbReference type="SMART" id="SM00267">
    <property type="entry name" value="GGDEF"/>
    <property type="match status" value="1"/>
</dbReference>
<dbReference type="PROSITE" id="PS50110">
    <property type="entry name" value="RESPONSE_REGULATORY"/>
    <property type="match status" value="1"/>
</dbReference>
<dbReference type="CDD" id="cd01949">
    <property type="entry name" value="GGDEF"/>
    <property type="match status" value="1"/>
</dbReference>
<dbReference type="AlphaFoldDB" id="D6Z523"/>
<dbReference type="EMBL" id="CP001940">
    <property type="protein sequence ID" value="ADH86648.1"/>
    <property type="molecule type" value="Genomic_DNA"/>
</dbReference>